<keyword evidence="3" id="KW-1185">Reference proteome</keyword>
<reference evidence="2 3" key="1">
    <citation type="submission" date="2018-04" db="EMBL/GenBank/DDBJ databases">
        <title>Genomic Encyclopedia of Archaeal and Bacterial Type Strains, Phase II (KMG-II): from individual species to whole genera.</title>
        <authorList>
            <person name="Goeker M."/>
        </authorList>
    </citation>
    <scope>NUCLEOTIDE SEQUENCE [LARGE SCALE GENOMIC DNA]</scope>
    <source>
        <strain evidence="2 3">DSM 5822</strain>
    </source>
</reference>
<sequence length="198" mass="22671">MAKPRLTEQDKIAAANRLGIKLSALKAVCDIESKGNGFLDDDRPVILFERHVMYRQLKKYGIKADSFAETQPNIVNRLSGGYKGSYSEWTRLLQASLIHQAAAIESTSWGLFQIMGFHWQLLGYSSASAFKNDMATNENRQLYAFCTFILKNKSMHKALKELRFSEFARLYNGADYQRNQYDLKLAKAFAKYEQETSK</sequence>
<evidence type="ECO:0000313" key="3">
    <source>
        <dbReference type="Proteomes" id="UP000244223"/>
    </source>
</evidence>
<dbReference type="Proteomes" id="UP000244223">
    <property type="component" value="Unassembled WGS sequence"/>
</dbReference>
<dbReference type="InterPro" id="IPR024408">
    <property type="entry name" value="Muramidase"/>
</dbReference>
<dbReference type="Pfam" id="PF11860">
    <property type="entry name" value="Muramidase"/>
    <property type="match status" value="1"/>
</dbReference>
<comment type="caution">
    <text evidence="2">The sequence shown here is derived from an EMBL/GenBank/DDBJ whole genome shotgun (WGS) entry which is preliminary data.</text>
</comment>
<organism evidence="2 3">
    <name type="scientific">Agitococcus lubricus</name>
    <dbReference type="NCBI Taxonomy" id="1077255"/>
    <lineage>
        <taxon>Bacteria</taxon>
        <taxon>Pseudomonadati</taxon>
        <taxon>Pseudomonadota</taxon>
        <taxon>Gammaproteobacteria</taxon>
        <taxon>Moraxellales</taxon>
        <taxon>Moraxellaceae</taxon>
        <taxon>Agitococcus</taxon>
    </lineage>
</organism>
<accession>A0A2T5J1I4</accession>
<dbReference type="AlphaFoldDB" id="A0A2T5J1I4"/>
<protein>
    <submittedName>
        <fullName evidence="2">Uncharacterized protein DUF3380</fullName>
    </submittedName>
</protein>
<dbReference type="RefSeq" id="WP_107864736.1">
    <property type="nucleotide sequence ID" value="NZ_QAON01000003.1"/>
</dbReference>
<name>A0A2T5J1I4_9GAMM</name>
<dbReference type="OrthoDB" id="1523598at2"/>
<evidence type="ECO:0000259" key="1">
    <source>
        <dbReference type="Pfam" id="PF11860"/>
    </source>
</evidence>
<gene>
    <name evidence="2" type="ORF">C8N29_10340</name>
</gene>
<proteinExistence type="predicted"/>
<feature type="domain" description="N-acetylmuramidase" evidence="1">
    <location>
        <begin position="22"/>
        <end position="193"/>
    </location>
</feature>
<evidence type="ECO:0000313" key="2">
    <source>
        <dbReference type="EMBL" id="PTQ90287.1"/>
    </source>
</evidence>
<dbReference type="EMBL" id="QAON01000003">
    <property type="protein sequence ID" value="PTQ90287.1"/>
    <property type="molecule type" value="Genomic_DNA"/>
</dbReference>